<dbReference type="InterPro" id="IPR016181">
    <property type="entry name" value="Acyl_CoA_acyltransferase"/>
</dbReference>
<dbReference type="InterPro" id="IPR051646">
    <property type="entry name" value="NatB_acetyltransferase_subunit"/>
</dbReference>
<organism evidence="4 5">
    <name type="scientific">Dunaliella salina</name>
    <name type="common">Green alga</name>
    <name type="synonym">Protococcus salinus</name>
    <dbReference type="NCBI Taxonomy" id="3046"/>
    <lineage>
        <taxon>Eukaryota</taxon>
        <taxon>Viridiplantae</taxon>
        <taxon>Chlorophyta</taxon>
        <taxon>core chlorophytes</taxon>
        <taxon>Chlorophyceae</taxon>
        <taxon>CS clade</taxon>
        <taxon>Chlamydomonadales</taxon>
        <taxon>Dunaliellaceae</taxon>
        <taxon>Dunaliella</taxon>
    </lineage>
</organism>
<evidence type="ECO:0000256" key="1">
    <source>
        <dbReference type="ARBA" id="ARBA00022679"/>
    </source>
</evidence>
<dbReference type="EMBL" id="MU069444">
    <property type="protein sequence ID" value="KAF5843362.1"/>
    <property type="molecule type" value="Genomic_DNA"/>
</dbReference>
<dbReference type="PANTHER" id="PTHR45910">
    <property type="entry name" value="N-ALPHA-ACETYLTRANSFERASE 20"/>
    <property type="match status" value="1"/>
</dbReference>
<sequence length="142" mass="16911">MTSIRRFTCDDLLTYNNVNLDTLTETYNLPFYLTYLAKWPEYCQVAPDYRRQRLANKLMDSLEQVTEKFHNGYFVDLFVRKSNDVAVGMYRKLGYVVYREVLGYYSGEENAYDMRKAMARDVQRKSVVPLKRPVKPEELEFD</sequence>
<keyword evidence="2" id="KW-0012">Acyltransferase</keyword>
<dbReference type="SUPFAM" id="SSF55729">
    <property type="entry name" value="Acyl-CoA N-acyltransferases (Nat)"/>
    <property type="match status" value="1"/>
</dbReference>
<feature type="domain" description="N-acetyltransferase" evidence="3">
    <location>
        <begin position="45"/>
        <end position="119"/>
    </location>
</feature>
<comment type="caution">
    <text evidence="4">The sequence shown here is derived from an EMBL/GenBank/DDBJ whole genome shotgun (WGS) entry which is preliminary data.</text>
</comment>
<dbReference type="Proteomes" id="UP000815325">
    <property type="component" value="Unassembled WGS sequence"/>
</dbReference>
<dbReference type="PANTHER" id="PTHR45910:SF1">
    <property type="entry name" value="N-ALPHA-ACETYLTRANSFERASE 20"/>
    <property type="match status" value="1"/>
</dbReference>
<dbReference type="Gene3D" id="3.40.630.30">
    <property type="match status" value="2"/>
</dbReference>
<proteinExistence type="predicted"/>
<evidence type="ECO:0000313" key="5">
    <source>
        <dbReference type="Proteomes" id="UP000815325"/>
    </source>
</evidence>
<reference evidence="4" key="1">
    <citation type="submission" date="2017-08" db="EMBL/GenBank/DDBJ databases">
        <authorList>
            <person name="Polle J.E."/>
            <person name="Barry K."/>
            <person name="Cushman J."/>
            <person name="Schmutz J."/>
            <person name="Tran D."/>
            <person name="Hathwaick L.T."/>
            <person name="Yim W.C."/>
            <person name="Jenkins J."/>
            <person name="Mckie-Krisberg Z.M."/>
            <person name="Prochnik S."/>
            <person name="Lindquist E."/>
            <person name="Dockter R.B."/>
            <person name="Adam C."/>
            <person name="Molina H."/>
            <person name="Bunkerborg J."/>
            <person name="Jin E."/>
            <person name="Buchheim M."/>
            <person name="Magnuson J."/>
        </authorList>
    </citation>
    <scope>NUCLEOTIDE SEQUENCE</scope>
    <source>
        <strain evidence="4">CCAP 19/18</strain>
    </source>
</reference>
<dbReference type="PROSITE" id="PS51186">
    <property type="entry name" value="GNAT"/>
    <property type="match status" value="1"/>
</dbReference>
<name>A0ABQ7H930_DUNSA</name>
<gene>
    <name evidence="4" type="ORF">DUNSADRAFT_17939</name>
</gene>
<keyword evidence="5" id="KW-1185">Reference proteome</keyword>
<dbReference type="InterPro" id="IPR000182">
    <property type="entry name" value="GNAT_dom"/>
</dbReference>
<evidence type="ECO:0000259" key="3">
    <source>
        <dbReference type="PROSITE" id="PS51186"/>
    </source>
</evidence>
<evidence type="ECO:0000256" key="2">
    <source>
        <dbReference type="ARBA" id="ARBA00023315"/>
    </source>
</evidence>
<protein>
    <submittedName>
        <fullName evidence="4">Acyl-CoA N-acyltransferase</fullName>
    </submittedName>
</protein>
<evidence type="ECO:0000313" key="4">
    <source>
        <dbReference type="EMBL" id="KAF5843362.1"/>
    </source>
</evidence>
<keyword evidence="1" id="KW-0808">Transferase</keyword>
<dbReference type="Pfam" id="PF00583">
    <property type="entry name" value="Acetyltransf_1"/>
    <property type="match status" value="1"/>
</dbReference>
<accession>A0ABQ7H930</accession>